<accession>A0A7W3JI15</accession>
<reference evidence="2 4" key="2">
    <citation type="submission" date="2020-07" db="EMBL/GenBank/DDBJ databases">
        <title>Sequencing the genomes of 1000 actinobacteria strains.</title>
        <authorList>
            <person name="Klenk H.-P."/>
        </authorList>
    </citation>
    <scope>NUCLEOTIDE SEQUENCE [LARGE SCALE GENOMIC DNA]</scope>
    <source>
        <strain evidence="2 4">DSM 10309</strain>
    </source>
</reference>
<name>A0A7W3JI15_9MICO</name>
<dbReference type="OrthoDB" id="5020006at2"/>
<sequence length="174" mass="18200">MKALVRGVAVLLGGLVLVLSGCAVDYAPKPSPSRSGVLVLTLSEAKTTAQAIELELSALVPSPLVAAIAQTSRGSLLDCASGGSHWSGHTRVDFIGPIDTAQVLEAGARAWNARGEPWHASVEDIVEADLMLVVRGPGDSQYLMSTSSDKTYAHIDSFAPCVEVQPGEVRGPFY</sequence>
<evidence type="ECO:0000313" key="1">
    <source>
        <dbReference type="EMBL" id="GEK84394.1"/>
    </source>
</evidence>
<proteinExistence type="predicted"/>
<gene>
    <name evidence="2" type="ORF">FB463_001415</name>
    <name evidence="1" type="ORF">FFA01_27030</name>
</gene>
<dbReference type="Proteomes" id="UP000522688">
    <property type="component" value="Unassembled WGS sequence"/>
</dbReference>
<organism evidence="2 4">
    <name type="scientific">Frigoribacterium faeni</name>
    <dbReference type="NCBI Taxonomy" id="145483"/>
    <lineage>
        <taxon>Bacteria</taxon>
        <taxon>Bacillati</taxon>
        <taxon>Actinomycetota</taxon>
        <taxon>Actinomycetes</taxon>
        <taxon>Micrococcales</taxon>
        <taxon>Microbacteriaceae</taxon>
        <taxon>Frigoribacterium</taxon>
    </lineage>
</organism>
<evidence type="ECO:0000313" key="3">
    <source>
        <dbReference type="Proteomes" id="UP000321154"/>
    </source>
</evidence>
<keyword evidence="3" id="KW-1185">Reference proteome</keyword>
<evidence type="ECO:0000313" key="2">
    <source>
        <dbReference type="EMBL" id="MBA8813166.1"/>
    </source>
</evidence>
<comment type="caution">
    <text evidence="2">The sequence shown here is derived from an EMBL/GenBank/DDBJ whole genome shotgun (WGS) entry which is preliminary data.</text>
</comment>
<evidence type="ECO:0008006" key="5">
    <source>
        <dbReference type="Google" id="ProtNLM"/>
    </source>
</evidence>
<dbReference type="EMBL" id="JACGWW010000002">
    <property type="protein sequence ID" value="MBA8813166.1"/>
    <property type="molecule type" value="Genomic_DNA"/>
</dbReference>
<evidence type="ECO:0000313" key="4">
    <source>
        <dbReference type="Proteomes" id="UP000522688"/>
    </source>
</evidence>
<dbReference type="EMBL" id="BJUV01000036">
    <property type="protein sequence ID" value="GEK84394.1"/>
    <property type="molecule type" value="Genomic_DNA"/>
</dbReference>
<dbReference type="Proteomes" id="UP000321154">
    <property type="component" value="Unassembled WGS sequence"/>
</dbReference>
<dbReference type="RefSeq" id="WP_146856718.1">
    <property type="nucleotide sequence ID" value="NZ_BAAAHR010000002.1"/>
</dbReference>
<reference evidence="1 3" key="1">
    <citation type="submission" date="2019-07" db="EMBL/GenBank/DDBJ databases">
        <title>Whole genome shotgun sequence of Frigoribacterium faeni NBRC 103066.</title>
        <authorList>
            <person name="Hosoyama A."/>
            <person name="Uohara A."/>
            <person name="Ohji S."/>
            <person name="Ichikawa N."/>
        </authorList>
    </citation>
    <scope>NUCLEOTIDE SEQUENCE [LARGE SCALE GENOMIC DNA]</scope>
    <source>
        <strain evidence="1 3">NBRC 103066</strain>
    </source>
</reference>
<dbReference type="PROSITE" id="PS51257">
    <property type="entry name" value="PROKAR_LIPOPROTEIN"/>
    <property type="match status" value="1"/>
</dbReference>
<protein>
    <recommendedName>
        <fullName evidence="5">Lipoprotein</fullName>
    </recommendedName>
</protein>
<dbReference type="AlphaFoldDB" id="A0A7W3JI15"/>